<dbReference type="RefSeq" id="WP_110083092.1">
    <property type="nucleotide sequence ID" value="NZ_PJTB01000001.1"/>
</dbReference>
<dbReference type="PROSITE" id="PS51170">
    <property type="entry name" value="CW"/>
    <property type="match status" value="13"/>
</dbReference>
<feature type="repeat" description="Cell wall-binding" evidence="2">
    <location>
        <begin position="619"/>
        <end position="638"/>
    </location>
</feature>
<dbReference type="CDD" id="cd16913">
    <property type="entry name" value="YkuD_like"/>
    <property type="match status" value="1"/>
</dbReference>
<dbReference type="EMBL" id="PJTB01000001">
    <property type="protein sequence ID" value="PWX41577.1"/>
    <property type="molecule type" value="Genomic_DNA"/>
</dbReference>
<dbReference type="Pfam" id="PF19127">
    <property type="entry name" value="Choline_bind_3"/>
    <property type="match status" value="4"/>
</dbReference>
<feature type="repeat" description="Cell wall-binding" evidence="2">
    <location>
        <begin position="539"/>
        <end position="558"/>
    </location>
</feature>
<dbReference type="Pfam" id="PF03734">
    <property type="entry name" value="YkuD"/>
    <property type="match status" value="1"/>
</dbReference>
<evidence type="ECO:0000259" key="4">
    <source>
        <dbReference type="Pfam" id="PF03734"/>
    </source>
</evidence>
<protein>
    <submittedName>
        <fullName evidence="5">Cell wall-binding protein</fullName>
    </submittedName>
</protein>
<feature type="domain" description="L,D-TPase catalytic" evidence="4">
    <location>
        <begin position="743"/>
        <end position="880"/>
    </location>
</feature>
<feature type="repeat" description="Cell wall-binding" evidence="2">
    <location>
        <begin position="659"/>
        <end position="678"/>
    </location>
</feature>
<dbReference type="AlphaFoldDB" id="A0AB37C9A2"/>
<comment type="caution">
    <text evidence="5">The sequence shown here is derived from an EMBL/GenBank/DDBJ whole genome shotgun (WGS) entry which is preliminary data.</text>
</comment>
<evidence type="ECO:0000313" key="6">
    <source>
        <dbReference type="Proteomes" id="UP000247117"/>
    </source>
</evidence>
<gene>
    <name evidence="5" type="ORF">CYK91_00190</name>
</gene>
<evidence type="ECO:0000256" key="2">
    <source>
        <dbReference type="PROSITE-ProRule" id="PRU00591"/>
    </source>
</evidence>
<dbReference type="Gene3D" id="2.20.120.10">
    <property type="entry name" value="Multimodular pneumococcal cell wall endolysin, domain 3"/>
    <property type="match status" value="1"/>
</dbReference>
<feature type="compositionally biased region" description="Basic and acidic residues" evidence="3">
    <location>
        <begin position="48"/>
        <end position="75"/>
    </location>
</feature>
<feature type="repeat" description="Cell wall-binding" evidence="2">
    <location>
        <begin position="519"/>
        <end position="538"/>
    </location>
</feature>
<feature type="repeat" description="Cell wall-binding" evidence="2">
    <location>
        <begin position="416"/>
        <end position="435"/>
    </location>
</feature>
<feature type="repeat" description="Cell wall-binding" evidence="2">
    <location>
        <begin position="639"/>
        <end position="658"/>
    </location>
</feature>
<evidence type="ECO:0000313" key="5">
    <source>
        <dbReference type="EMBL" id="PWX41577.1"/>
    </source>
</evidence>
<feature type="repeat" description="Cell wall-binding" evidence="2">
    <location>
        <begin position="599"/>
        <end position="618"/>
    </location>
</feature>
<accession>A0AB37C9A2</accession>
<evidence type="ECO:0000256" key="1">
    <source>
        <dbReference type="ARBA" id="ARBA00022737"/>
    </source>
</evidence>
<dbReference type="PANTHER" id="PTHR38589">
    <property type="entry name" value="BLR0621 PROTEIN"/>
    <property type="match status" value="1"/>
</dbReference>
<organism evidence="5 6">
    <name type="scientific">Clostridium perfringens</name>
    <dbReference type="NCBI Taxonomy" id="1502"/>
    <lineage>
        <taxon>Bacteria</taxon>
        <taxon>Bacillati</taxon>
        <taxon>Bacillota</taxon>
        <taxon>Clostridia</taxon>
        <taxon>Eubacteriales</taxon>
        <taxon>Clostridiaceae</taxon>
        <taxon>Clostridium</taxon>
    </lineage>
</organism>
<keyword evidence="1" id="KW-0677">Repeat</keyword>
<dbReference type="Gene3D" id="2.10.270.20">
    <property type="match status" value="1"/>
</dbReference>
<reference evidence="5 6" key="1">
    <citation type="journal article" date="2018" name="BMC Genomics">
        <title>Whole genome analysis reveals the diversity and evolutionary relationships between necrotic enteritis-causing strains of Clostridium perfringens.</title>
        <authorList>
            <person name="Lacey J.A."/>
            <person name="Allnutt T.R."/>
            <person name="Vezina B."/>
            <person name="Van T.T.H."/>
            <person name="Stent T."/>
            <person name="Han X."/>
            <person name="Rood J.I."/>
            <person name="Wade B."/>
            <person name="Keyburn A.L."/>
            <person name="Seeman T."/>
            <person name="Chen H."/>
            <person name="Haring V."/>
            <person name="Johanesen P.A."/>
            <person name="Lyras D."/>
            <person name="Moore R.J."/>
        </authorList>
    </citation>
    <scope>NUCLEOTIDE SEQUENCE [LARGE SCALE GENOMIC DNA]</scope>
    <source>
        <strain evidence="5 6">EUR-NE15</strain>
    </source>
</reference>
<dbReference type="InterPro" id="IPR018337">
    <property type="entry name" value="Cell_wall/Cho-bd_repeat"/>
</dbReference>
<dbReference type="SUPFAM" id="SSF69360">
    <property type="entry name" value="Cell wall binding repeat"/>
    <property type="match status" value="4"/>
</dbReference>
<feature type="compositionally biased region" description="Polar residues" evidence="3">
    <location>
        <begin position="37"/>
        <end position="47"/>
    </location>
</feature>
<evidence type="ECO:0000256" key="3">
    <source>
        <dbReference type="SAM" id="MobiDB-lite"/>
    </source>
</evidence>
<dbReference type="Proteomes" id="UP000247117">
    <property type="component" value="Unassembled WGS sequence"/>
</dbReference>
<dbReference type="Pfam" id="PF01473">
    <property type="entry name" value="Choline_bind_1"/>
    <property type="match status" value="11"/>
</dbReference>
<sequence length="898" mass="105133">MKKVKEKVAIAVLTGVIMGVSGSFVFSGRNIYASELKSTLSDEQTSQKNEKEKKEKPLELKEEIQSSNKMKEENKDVIKKEEIDKKFDNNEVRENKVTTFDIKSNEKSKVEKCHWFKNGTDGDGRTIWSYKNKEGKNVVGLAEINGAKYFFDEYGRMQTGIIKDYKSNKIYYAESNGVLSNYKGWKKIEDEWYYFNGNGTLKTGWLSLGGKRYYLNDQDGNMVIGALAIEGKQYYFNSNGELIKKTGWLKGKNLETGGICWYYFDEEGNLQKGFRNIDGVNYYFTENGFMATGVQNVKQKDGNYKLMLFSENGKFIDKAGWYEVKDSSNDSSWYYINSDYTLATGLKEINNKLYYFDPDSGMMISNKLQEVVMKDGSKKDYYFNNNGVALINNEGWQSQKENNKIMWQYLKNEQPVSGLQEINGKTYYFNENTSYMETGVVDTGKGIYLFDDNGAKVNKTGWIQNKGHWYYLNNDSTVKRDWLNSGYSWYYLNDNGIMATQWKKVNDYWYYFGSNGAMQKDWKEINSNWYYLRNDGIMTTQWEKVNNYWYYFGTNGTMQKDWKEINNNWYYLRDDGIMATQLEKVNNYWYYFGSNGAMQKDWKEINNNWYYLRDDGIMATQWEKVNNYWYYFGSNGAMQKDWKEINNNWYYLRDDGIMTTQWNKINDYWYYFNDDGKMINNQYIDGWRIDNNGVAHYEKAFRNPKLENSNQIIVVTTNNMSTSYCNIEIYEKNDSGEWNNIDSTTGRVGANGLAYIENRVQSTNTTPAGVMSITGAFGVKNNPGTKLDYIKVNNNMYWDLNSENSTYNRLINYNPGGDYEHLISYPRQYEYSLITDYNHNQVPNKGGAIFVHCLGRGATGGCVSMPREKMIEILKWIDPKKNPKILVIPKDDLDDYWY</sequence>
<feature type="repeat" description="Cell wall-binding" evidence="2">
    <location>
        <begin position="559"/>
        <end position="578"/>
    </location>
</feature>
<feature type="repeat" description="Cell wall-binding" evidence="2">
    <location>
        <begin position="343"/>
        <end position="362"/>
    </location>
</feature>
<name>A0AB37C9A2_CLOPF</name>
<feature type="repeat" description="Cell wall-binding" evidence="2">
    <location>
        <begin position="182"/>
        <end position="201"/>
    </location>
</feature>
<dbReference type="PANTHER" id="PTHR38589:SF1">
    <property type="entry name" value="BLR0621 PROTEIN"/>
    <property type="match status" value="1"/>
</dbReference>
<dbReference type="Gene3D" id="2.10.270.10">
    <property type="entry name" value="Cholin Binding"/>
    <property type="match status" value="7"/>
</dbReference>
<proteinExistence type="predicted"/>
<feature type="repeat" description="Cell wall-binding" evidence="2">
    <location>
        <begin position="579"/>
        <end position="598"/>
    </location>
</feature>
<feature type="region of interest" description="Disordered" evidence="3">
    <location>
        <begin position="37"/>
        <end position="75"/>
    </location>
</feature>
<dbReference type="InterPro" id="IPR005490">
    <property type="entry name" value="LD_TPept_cat_dom"/>
</dbReference>
<dbReference type="GO" id="GO:0016740">
    <property type="term" value="F:transferase activity"/>
    <property type="evidence" value="ECO:0007669"/>
    <property type="project" value="InterPro"/>
</dbReference>
<feature type="repeat" description="Cell wall-binding" evidence="2">
    <location>
        <begin position="459"/>
        <end position="478"/>
    </location>
</feature>
<feature type="repeat" description="Cell wall-binding" evidence="2">
    <location>
        <begin position="499"/>
        <end position="518"/>
    </location>
</feature>